<name>A0ABS9CIH9_9BACT</name>
<dbReference type="EMBL" id="JADYTN010000066">
    <property type="protein sequence ID" value="MCF2564898.1"/>
    <property type="molecule type" value="Genomic_DNA"/>
</dbReference>
<dbReference type="Proteomes" id="UP001200470">
    <property type="component" value="Unassembled WGS sequence"/>
</dbReference>
<proteinExistence type="predicted"/>
<protein>
    <submittedName>
        <fullName evidence="1">Uncharacterized protein</fullName>
    </submittedName>
</protein>
<accession>A0ABS9CIH9</accession>
<keyword evidence="2" id="KW-1185">Reference proteome</keyword>
<evidence type="ECO:0000313" key="2">
    <source>
        <dbReference type="Proteomes" id="UP001200470"/>
    </source>
</evidence>
<organism evidence="1 2">
    <name type="scientific">Xylanibacter brevis</name>
    <dbReference type="NCBI Taxonomy" id="83231"/>
    <lineage>
        <taxon>Bacteria</taxon>
        <taxon>Pseudomonadati</taxon>
        <taxon>Bacteroidota</taxon>
        <taxon>Bacteroidia</taxon>
        <taxon>Bacteroidales</taxon>
        <taxon>Prevotellaceae</taxon>
        <taxon>Xylanibacter</taxon>
    </lineage>
</organism>
<gene>
    <name evidence="1" type="ORF">I6E12_12420</name>
</gene>
<comment type="caution">
    <text evidence="1">The sequence shown here is derived from an EMBL/GenBank/DDBJ whole genome shotgun (WGS) entry which is preliminary data.</text>
</comment>
<dbReference type="RefSeq" id="WP_301638744.1">
    <property type="nucleotide sequence ID" value="NZ_JADYTN010000066.1"/>
</dbReference>
<sequence length="168" mass="18798">MAKNKNQKRKDAISLKNAQETLRFQVQWGLKKLGVSEGEVIYKLSMVELEHITELGLTQDLLNMKKLIDGVEQQFGASVTPDKAPFAQSIVCIALGIARLNDMANLGLPMNWANAITQKMLPIYFSDSVRNDVVAWAKQNGFNTSTYLGKPIAKFSHIYLIIDRTLEA</sequence>
<evidence type="ECO:0000313" key="1">
    <source>
        <dbReference type="EMBL" id="MCF2564898.1"/>
    </source>
</evidence>
<reference evidence="1 2" key="1">
    <citation type="submission" date="2020-12" db="EMBL/GenBank/DDBJ databases">
        <title>Whole genome sequences of gut porcine anaerobes.</title>
        <authorList>
            <person name="Kubasova T."/>
            <person name="Jahodarova E."/>
            <person name="Rychlik I."/>
        </authorList>
    </citation>
    <scope>NUCLEOTIDE SEQUENCE [LARGE SCALE GENOMIC DNA]</scope>
    <source>
        <strain evidence="1 2">An925</strain>
    </source>
</reference>